<proteinExistence type="predicted"/>
<accession>A0A6A6GYV5</accession>
<keyword evidence="2" id="KW-1185">Reference proteome</keyword>
<sequence>MMAGHRHTNTIHHNETENAGDLFIGVRRFYKSARRARAFSRFTARKARGGRREFKNLLLLKPGLCCCLDEFSRTTAKQRQLIGCGYSLLTRLVCKMRLLNSFFFATSLFGQRDVRHRILAAFDIRPSFSLILPLPMSYCSLPSLAATLQPCKPPTELSDNAKDAG</sequence>
<evidence type="ECO:0000313" key="2">
    <source>
        <dbReference type="Proteomes" id="UP000800092"/>
    </source>
</evidence>
<organism evidence="1 2">
    <name type="scientific">Viridothelium virens</name>
    <name type="common">Speckled blister lichen</name>
    <name type="synonym">Trypethelium virens</name>
    <dbReference type="NCBI Taxonomy" id="1048519"/>
    <lineage>
        <taxon>Eukaryota</taxon>
        <taxon>Fungi</taxon>
        <taxon>Dikarya</taxon>
        <taxon>Ascomycota</taxon>
        <taxon>Pezizomycotina</taxon>
        <taxon>Dothideomycetes</taxon>
        <taxon>Dothideomycetes incertae sedis</taxon>
        <taxon>Trypetheliales</taxon>
        <taxon>Trypetheliaceae</taxon>
        <taxon>Viridothelium</taxon>
    </lineage>
</organism>
<dbReference type="AlphaFoldDB" id="A0A6A6GYV5"/>
<evidence type="ECO:0000313" key="1">
    <source>
        <dbReference type="EMBL" id="KAF2230912.1"/>
    </source>
</evidence>
<name>A0A6A6GYV5_VIRVR</name>
<dbReference type="Proteomes" id="UP000800092">
    <property type="component" value="Unassembled WGS sequence"/>
</dbReference>
<dbReference type="EMBL" id="ML991834">
    <property type="protein sequence ID" value="KAF2230912.1"/>
    <property type="molecule type" value="Genomic_DNA"/>
</dbReference>
<gene>
    <name evidence="1" type="ORF">EV356DRAFT_318719</name>
</gene>
<protein>
    <submittedName>
        <fullName evidence="1">Uncharacterized protein</fullName>
    </submittedName>
</protein>
<reference evidence="1" key="1">
    <citation type="journal article" date="2020" name="Stud. Mycol.">
        <title>101 Dothideomycetes genomes: a test case for predicting lifestyles and emergence of pathogens.</title>
        <authorList>
            <person name="Haridas S."/>
            <person name="Albert R."/>
            <person name="Binder M."/>
            <person name="Bloem J."/>
            <person name="Labutti K."/>
            <person name="Salamov A."/>
            <person name="Andreopoulos B."/>
            <person name="Baker S."/>
            <person name="Barry K."/>
            <person name="Bills G."/>
            <person name="Bluhm B."/>
            <person name="Cannon C."/>
            <person name="Castanera R."/>
            <person name="Culley D."/>
            <person name="Daum C."/>
            <person name="Ezra D."/>
            <person name="Gonzalez J."/>
            <person name="Henrissat B."/>
            <person name="Kuo A."/>
            <person name="Liang C."/>
            <person name="Lipzen A."/>
            <person name="Lutzoni F."/>
            <person name="Magnuson J."/>
            <person name="Mondo S."/>
            <person name="Nolan M."/>
            <person name="Ohm R."/>
            <person name="Pangilinan J."/>
            <person name="Park H.-J."/>
            <person name="Ramirez L."/>
            <person name="Alfaro M."/>
            <person name="Sun H."/>
            <person name="Tritt A."/>
            <person name="Yoshinaga Y."/>
            <person name="Zwiers L.-H."/>
            <person name="Turgeon B."/>
            <person name="Goodwin S."/>
            <person name="Spatafora J."/>
            <person name="Crous P."/>
            <person name="Grigoriev I."/>
        </authorList>
    </citation>
    <scope>NUCLEOTIDE SEQUENCE</scope>
    <source>
        <strain evidence="1">Tuck. ex Michener</strain>
    </source>
</reference>